<dbReference type="AlphaFoldDB" id="A0A8S0SLK3"/>
<dbReference type="Pfam" id="PF22486">
    <property type="entry name" value="MATH_2"/>
    <property type="match status" value="1"/>
</dbReference>
<gene>
    <name evidence="4" type="ORF">OLEA9_A105027</name>
</gene>
<proteinExistence type="predicted"/>
<dbReference type="Gene3D" id="2.60.210.10">
    <property type="entry name" value="Apoptosis, Tumor Necrosis Factor Receptor Associated Protein 2, Chain A"/>
    <property type="match status" value="1"/>
</dbReference>
<reference evidence="4 5" key="1">
    <citation type="submission" date="2019-12" db="EMBL/GenBank/DDBJ databases">
        <authorList>
            <person name="Alioto T."/>
            <person name="Alioto T."/>
            <person name="Gomez Garrido J."/>
        </authorList>
    </citation>
    <scope>NUCLEOTIDE SEQUENCE [LARGE SCALE GENOMIC DNA]</scope>
</reference>
<dbReference type="PROSITE" id="PS50144">
    <property type="entry name" value="MATH"/>
    <property type="match status" value="1"/>
</dbReference>
<evidence type="ECO:0000256" key="2">
    <source>
        <dbReference type="SAM" id="Coils"/>
    </source>
</evidence>
<keyword evidence="5" id="KW-1185">Reference proteome</keyword>
<comment type="caution">
    <text evidence="4">The sequence shown here is derived from an EMBL/GenBank/DDBJ whole genome shotgun (WGS) entry which is preliminary data.</text>
</comment>
<evidence type="ECO:0000313" key="4">
    <source>
        <dbReference type="EMBL" id="CAA2992868.1"/>
    </source>
</evidence>
<dbReference type="InterPro" id="IPR002083">
    <property type="entry name" value="MATH/TRAF_dom"/>
</dbReference>
<dbReference type="OrthoDB" id="1303247at2759"/>
<dbReference type="PANTHER" id="PTHR46236">
    <property type="entry name" value="TRAF-LIKE SUPERFAMILY PROTEIN"/>
    <property type="match status" value="1"/>
</dbReference>
<organism evidence="4 5">
    <name type="scientific">Olea europaea subsp. europaea</name>
    <dbReference type="NCBI Taxonomy" id="158383"/>
    <lineage>
        <taxon>Eukaryota</taxon>
        <taxon>Viridiplantae</taxon>
        <taxon>Streptophyta</taxon>
        <taxon>Embryophyta</taxon>
        <taxon>Tracheophyta</taxon>
        <taxon>Spermatophyta</taxon>
        <taxon>Magnoliopsida</taxon>
        <taxon>eudicotyledons</taxon>
        <taxon>Gunneridae</taxon>
        <taxon>Pentapetalae</taxon>
        <taxon>asterids</taxon>
        <taxon>lamiids</taxon>
        <taxon>Lamiales</taxon>
        <taxon>Oleaceae</taxon>
        <taxon>Oleeae</taxon>
        <taxon>Olea</taxon>
    </lineage>
</organism>
<sequence>MGENKQLKDCEEIRYTWRIRNFSSLNVSDIYSGVFEVSGCRWCLQAYPKGNDVDHLSVYLQVADKDSLPDGWSRTANFTLHLINQMNSTMSMSTKQGAQCKFEKEKSRWGYPSLFPLSKLHDKNGGYLVDGTCVIEAEVSVTDVFPVSTDEPSDSSVLIDQSVNKLRDAESIYTKAESLLKSISKEPTSSVSDGTITVPSFKDPAVAKERFNKLISFPLNDLVDSEHETAMIETLSILGDNLSSFSDDQAKQIKQLKDDFPITKQKWRDSVRVKVNCERSLSIFEKTKNLLEVSVKNENGIKTELEELKSREKELKEELKKLQDDSRRLVMERLELSKQTQQIYALAEEQAGKIKGNEEEMSAVNKNLKDLKSNWESMKSLFV</sequence>
<keyword evidence="1 2" id="KW-0175">Coiled coil</keyword>
<evidence type="ECO:0000256" key="1">
    <source>
        <dbReference type="ARBA" id="ARBA00023054"/>
    </source>
</evidence>
<feature type="coiled-coil region" evidence="2">
    <location>
        <begin position="298"/>
        <end position="374"/>
    </location>
</feature>
<evidence type="ECO:0000313" key="5">
    <source>
        <dbReference type="Proteomes" id="UP000594638"/>
    </source>
</evidence>
<dbReference type="Gramene" id="OE9A105027T2">
    <property type="protein sequence ID" value="OE9A105027C2"/>
    <property type="gene ID" value="OE9A105027"/>
</dbReference>
<dbReference type="InterPro" id="IPR008974">
    <property type="entry name" value="TRAF-like"/>
</dbReference>
<dbReference type="SMART" id="SM00061">
    <property type="entry name" value="MATH"/>
    <property type="match status" value="1"/>
</dbReference>
<dbReference type="SUPFAM" id="SSF49599">
    <property type="entry name" value="TRAF domain-like"/>
    <property type="match status" value="1"/>
</dbReference>
<accession>A0A8S0SLK3</accession>
<dbReference type="InterPro" id="IPR050804">
    <property type="entry name" value="MCC"/>
</dbReference>
<dbReference type="PANTHER" id="PTHR46236:SF35">
    <property type="entry name" value="MATH DOMAIN-CONTAINING PROTEIN"/>
    <property type="match status" value="1"/>
</dbReference>
<feature type="domain" description="MATH" evidence="3">
    <location>
        <begin position="12"/>
        <end position="139"/>
    </location>
</feature>
<evidence type="ECO:0000259" key="3">
    <source>
        <dbReference type="PROSITE" id="PS50144"/>
    </source>
</evidence>
<name>A0A8S0SLK3_OLEEU</name>
<dbReference type="CDD" id="cd00121">
    <property type="entry name" value="MATH"/>
    <property type="match status" value="1"/>
</dbReference>
<dbReference type="Proteomes" id="UP000594638">
    <property type="component" value="Unassembled WGS sequence"/>
</dbReference>
<protein>
    <submittedName>
        <fullName evidence="4">MATH domain and coiled-coil domain-containing At3g58360-like isoform X1</fullName>
    </submittedName>
</protein>
<dbReference type="EMBL" id="CACTIH010005442">
    <property type="protein sequence ID" value="CAA2992868.1"/>
    <property type="molecule type" value="Genomic_DNA"/>
</dbReference>